<dbReference type="Gene3D" id="3.90.1750.20">
    <property type="entry name" value="Putative Large Serine Recombinase, Chain B, Domain 2"/>
    <property type="match status" value="1"/>
</dbReference>
<dbReference type="PANTHER" id="PTHR30461:SF23">
    <property type="entry name" value="DNA RECOMBINASE-RELATED"/>
    <property type="match status" value="1"/>
</dbReference>
<dbReference type="AlphaFoldDB" id="A0A837HNC6"/>
<dbReference type="PROSITE" id="PS51736">
    <property type="entry name" value="RECOMBINASES_3"/>
    <property type="match status" value="1"/>
</dbReference>
<dbReference type="Gene3D" id="3.40.50.1390">
    <property type="entry name" value="Resolvase, N-terminal catalytic domain"/>
    <property type="match status" value="1"/>
</dbReference>
<dbReference type="InterPro" id="IPR025827">
    <property type="entry name" value="Zn_ribbon_recom_dom"/>
</dbReference>
<name>A0A837HNC6_9BACT</name>
<accession>A0A837HNC6</accession>
<dbReference type="InterPro" id="IPR038109">
    <property type="entry name" value="DNA_bind_recomb_sf"/>
</dbReference>
<protein>
    <submittedName>
        <fullName evidence="3">Recombinase</fullName>
    </submittedName>
</protein>
<reference evidence="3 4" key="1">
    <citation type="journal article" date="2015" name="Nature">
        <title>rRNA introns, odd ribosomes, and small enigmatic genomes across a large radiation of phyla.</title>
        <authorList>
            <person name="Brown C.T."/>
            <person name="Hug L.A."/>
            <person name="Thomas B.C."/>
            <person name="Sharon I."/>
            <person name="Castelle C.J."/>
            <person name="Singh A."/>
            <person name="Wilkins M.J."/>
            <person name="Williams K.H."/>
            <person name="Banfield J.F."/>
        </authorList>
    </citation>
    <scope>NUCLEOTIDE SEQUENCE [LARGE SCALE GENOMIC DNA]</scope>
</reference>
<evidence type="ECO:0000313" key="4">
    <source>
        <dbReference type="Proteomes" id="UP000033998"/>
    </source>
</evidence>
<gene>
    <name evidence="3" type="ORF">UT27_C0004G0001</name>
</gene>
<sequence>MNEKFFLYVRKSTDVEDKQVLSIEAQLTELHSFAREQGLDVIEELIEKQSAKIPGRPIFGQMLRRIERGEANGIVSWHPDRLARNSVDGGQIVYFLDIGKIASLKFPNVWFENTPQGKFTLSMAFVQSKYYIDSLSENTKRGLRQKVRMGIFPSQAPIGYINDSRTKTIVVEKKKSRIIRLAFERYTKGNQRLEDIANFLAKSGIVSRGGKRISKTRTAYILANPFYVGLFNYAGELHEGKHEPIISKKLFDEAQEMLKSRGQPERKPQNEPQAYCGLISCASCGMMITGEYKVKKQKNGNVHNYTYYHCTKKRKDMKCPEPCIRQEELDKQLSSLIKSVSLPKDWAEELLKMAEKDFKNSAQSNSACVKEKQNKISSLSQKLERLLNGYLEQDIEQEIYRVEKGKLLLQKKSLEEEIYNLSRKQNNWLEPMKEWIKDAQNLNGIARDTDLFSKKVKVKEIFGSNLLLQNKTVRASAPNFPNSPAKQTQTAWAALCASFRTDWFRIGASGRIRTFVARRRQIYSLL</sequence>
<dbReference type="PROSITE" id="PS51737">
    <property type="entry name" value="RECOMBINASE_DNA_BIND"/>
    <property type="match status" value="1"/>
</dbReference>
<dbReference type="GO" id="GO:0003677">
    <property type="term" value="F:DNA binding"/>
    <property type="evidence" value="ECO:0007669"/>
    <property type="project" value="InterPro"/>
</dbReference>
<dbReference type="Proteomes" id="UP000033998">
    <property type="component" value="Unassembled WGS sequence"/>
</dbReference>
<dbReference type="SMART" id="SM00857">
    <property type="entry name" value="Resolvase"/>
    <property type="match status" value="1"/>
</dbReference>
<dbReference type="GO" id="GO:0000150">
    <property type="term" value="F:DNA strand exchange activity"/>
    <property type="evidence" value="ECO:0007669"/>
    <property type="project" value="InterPro"/>
</dbReference>
<dbReference type="Pfam" id="PF13408">
    <property type="entry name" value="Zn_ribbon_recom"/>
    <property type="match status" value="1"/>
</dbReference>
<feature type="domain" description="Resolvase/invertase-type recombinase catalytic" evidence="1">
    <location>
        <begin position="4"/>
        <end position="150"/>
    </location>
</feature>
<dbReference type="CDD" id="cd00338">
    <property type="entry name" value="Ser_Recombinase"/>
    <property type="match status" value="1"/>
</dbReference>
<proteinExistence type="predicted"/>
<dbReference type="PANTHER" id="PTHR30461">
    <property type="entry name" value="DNA-INVERTASE FROM LAMBDOID PROPHAGE"/>
    <property type="match status" value="1"/>
</dbReference>
<dbReference type="Pfam" id="PF07508">
    <property type="entry name" value="Recombinase"/>
    <property type="match status" value="1"/>
</dbReference>
<dbReference type="InterPro" id="IPR050639">
    <property type="entry name" value="SSR_resolvase"/>
</dbReference>
<evidence type="ECO:0000313" key="3">
    <source>
        <dbReference type="EMBL" id="KKR01930.1"/>
    </source>
</evidence>
<dbReference type="InterPro" id="IPR011109">
    <property type="entry name" value="DNA_bind_recombinase_dom"/>
</dbReference>
<comment type="caution">
    <text evidence="3">The sequence shown here is derived from an EMBL/GenBank/DDBJ whole genome shotgun (WGS) entry which is preliminary data.</text>
</comment>
<evidence type="ECO:0000259" key="1">
    <source>
        <dbReference type="PROSITE" id="PS51736"/>
    </source>
</evidence>
<dbReference type="EMBL" id="LBWE01000004">
    <property type="protein sequence ID" value="KKR01930.1"/>
    <property type="molecule type" value="Genomic_DNA"/>
</dbReference>
<dbReference type="SUPFAM" id="SSF53041">
    <property type="entry name" value="Resolvase-like"/>
    <property type="match status" value="1"/>
</dbReference>
<dbReference type="InterPro" id="IPR036162">
    <property type="entry name" value="Resolvase-like_N_sf"/>
</dbReference>
<dbReference type="InterPro" id="IPR006119">
    <property type="entry name" value="Resolv_N"/>
</dbReference>
<dbReference type="Pfam" id="PF00239">
    <property type="entry name" value="Resolvase"/>
    <property type="match status" value="1"/>
</dbReference>
<organism evidence="3 4">
    <name type="scientific">Candidatus Nomurabacteria bacterium GW2011_GWD2_39_12</name>
    <dbReference type="NCBI Taxonomy" id="1618759"/>
    <lineage>
        <taxon>Bacteria</taxon>
        <taxon>Candidatus Nomuraibacteriota</taxon>
    </lineage>
</organism>
<feature type="domain" description="Recombinase" evidence="2">
    <location>
        <begin position="157"/>
        <end position="264"/>
    </location>
</feature>
<evidence type="ECO:0000259" key="2">
    <source>
        <dbReference type="PROSITE" id="PS51737"/>
    </source>
</evidence>